<feature type="transmembrane region" description="Helical" evidence="1">
    <location>
        <begin position="170"/>
        <end position="187"/>
    </location>
</feature>
<feature type="transmembrane region" description="Helical" evidence="1">
    <location>
        <begin position="62"/>
        <end position="84"/>
    </location>
</feature>
<evidence type="ECO:0000256" key="1">
    <source>
        <dbReference type="SAM" id="Phobius"/>
    </source>
</evidence>
<protein>
    <submittedName>
        <fullName evidence="2">Uncharacterized protein</fullName>
    </submittedName>
</protein>
<gene>
    <name evidence="2" type="ORF">ABEB36_009666</name>
</gene>
<reference evidence="2 3" key="1">
    <citation type="submission" date="2024-05" db="EMBL/GenBank/DDBJ databases">
        <title>Genetic variation in Jamaican populations of the coffee berry borer (Hypothenemus hampei).</title>
        <authorList>
            <person name="Errbii M."/>
            <person name="Myrie A."/>
        </authorList>
    </citation>
    <scope>NUCLEOTIDE SEQUENCE [LARGE SCALE GENOMIC DNA]</scope>
    <source>
        <strain evidence="2">JA-Hopewell-2020-01-JO</strain>
        <tissue evidence="2">Whole body</tissue>
    </source>
</reference>
<proteinExistence type="predicted"/>
<evidence type="ECO:0000313" key="3">
    <source>
        <dbReference type="Proteomes" id="UP001566132"/>
    </source>
</evidence>
<organism evidence="2 3">
    <name type="scientific">Hypothenemus hampei</name>
    <name type="common">Coffee berry borer</name>
    <dbReference type="NCBI Taxonomy" id="57062"/>
    <lineage>
        <taxon>Eukaryota</taxon>
        <taxon>Metazoa</taxon>
        <taxon>Ecdysozoa</taxon>
        <taxon>Arthropoda</taxon>
        <taxon>Hexapoda</taxon>
        <taxon>Insecta</taxon>
        <taxon>Pterygota</taxon>
        <taxon>Neoptera</taxon>
        <taxon>Endopterygota</taxon>
        <taxon>Coleoptera</taxon>
        <taxon>Polyphaga</taxon>
        <taxon>Cucujiformia</taxon>
        <taxon>Curculionidae</taxon>
        <taxon>Scolytinae</taxon>
        <taxon>Hypothenemus</taxon>
    </lineage>
</organism>
<dbReference type="EMBL" id="JBDJPC010000007">
    <property type="protein sequence ID" value="KAL1493990.1"/>
    <property type="molecule type" value="Genomic_DNA"/>
</dbReference>
<sequence>MVQYSTALSHIFLAGTSFYCLRISSINQLLFCKFSFGIIMFHSILGIWRWGNPQYGYKIDKIYKLAGLLQDLLVLPCIVTTIWLRYNFSFSLAGVHTVISIIPLLIYLFNRRNEPVDAFLIGNVLSLVVISTYHGNPFGISMAMSYIISYFIIKHDMLSNLPIEVPTQDLFNYSMCFFVIFALRAVLETGYFI</sequence>
<keyword evidence="1" id="KW-0472">Membrane</keyword>
<feature type="transmembrane region" description="Helical" evidence="1">
    <location>
        <begin position="28"/>
        <end position="50"/>
    </location>
</feature>
<feature type="transmembrane region" description="Helical" evidence="1">
    <location>
        <begin position="90"/>
        <end position="109"/>
    </location>
</feature>
<name>A0ABD1EK11_HYPHA</name>
<keyword evidence="1" id="KW-0812">Transmembrane</keyword>
<evidence type="ECO:0000313" key="2">
    <source>
        <dbReference type="EMBL" id="KAL1493990.1"/>
    </source>
</evidence>
<keyword evidence="1" id="KW-1133">Transmembrane helix</keyword>
<keyword evidence="3" id="KW-1185">Reference proteome</keyword>
<dbReference type="Proteomes" id="UP001566132">
    <property type="component" value="Unassembled WGS sequence"/>
</dbReference>
<comment type="caution">
    <text evidence="2">The sequence shown here is derived from an EMBL/GenBank/DDBJ whole genome shotgun (WGS) entry which is preliminary data.</text>
</comment>
<accession>A0ABD1EK11</accession>
<feature type="transmembrane region" description="Helical" evidence="1">
    <location>
        <begin position="116"/>
        <end position="134"/>
    </location>
</feature>
<dbReference type="AlphaFoldDB" id="A0ABD1EK11"/>